<evidence type="ECO:0000256" key="4">
    <source>
        <dbReference type="SAM" id="Phobius"/>
    </source>
</evidence>
<comment type="similarity">
    <text evidence="2">Belongs to the methyl-accepting chemotaxis (MCP) protein family.</text>
</comment>
<evidence type="ECO:0000313" key="7">
    <source>
        <dbReference type="EMBL" id="SFK58813.1"/>
    </source>
</evidence>
<keyword evidence="4" id="KW-0812">Transmembrane</keyword>
<evidence type="ECO:0000313" key="8">
    <source>
        <dbReference type="Proteomes" id="UP000199473"/>
    </source>
</evidence>
<evidence type="ECO:0000256" key="2">
    <source>
        <dbReference type="ARBA" id="ARBA00029447"/>
    </source>
</evidence>
<dbReference type="InterPro" id="IPR004089">
    <property type="entry name" value="MCPsignal_dom"/>
</dbReference>
<dbReference type="PROSITE" id="PS50111">
    <property type="entry name" value="CHEMOTAXIS_TRANSDUC_2"/>
    <property type="match status" value="1"/>
</dbReference>
<dbReference type="SUPFAM" id="SSF58104">
    <property type="entry name" value="Methyl-accepting chemotaxis protein (MCP) signaling domain"/>
    <property type="match status" value="1"/>
</dbReference>
<protein>
    <submittedName>
        <fullName evidence="7">Methyl-accepting chemotaxis protein</fullName>
    </submittedName>
</protein>
<name>A0A1I4ARB0_9PROT</name>
<keyword evidence="4" id="KW-0472">Membrane</keyword>
<keyword evidence="1 3" id="KW-0807">Transducer</keyword>
<dbReference type="AlphaFoldDB" id="A0A1I4ARB0"/>
<dbReference type="InterPro" id="IPR003660">
    <property type="entry name" value="HAMP_dom"/>
</dbReference>
<dbReference type="CDD" id="cd06225">
    <property type="entry name" value="HAMP"/>
    <property type="match status" value="1"/>
</dbReference>
<dbReference type="PANTHER" id="PTHR32089:SF112">
    <property type="entry name" value="LYSOZYME-LIKE PROTEIN-RELATED"/>
    <property type="match status" value="1"/>
</dbReference>
<accession>A0A1I4ARB0</accession>
<dbReference type="SMART" id="SM00304">
    <property type="entry name" value="HAMP"/>
    <property type="match status" value="1"/>
</dbReference>
<dbReference type="Pfam" id="PF00015">
    <property type="entry name" value="MCPsignal"/>
    <property type="match status" value="1"/>
</dbReference>
<dbReference type="Gene3D" id="1.10.287.950">
    <property type="entry name" value="Methyl-accepting chemotaxis protein"/>
    <property type="match status" value="1"/>
</dbReference>
<dbReference type="Gene3D" id="6.10.340.10">
    <property type="match status" value="1"/>
</dbReference>
<evidence type="ECO:0000259" key="6">
    <source>
        <dbReference type="PROSITE" id="PS50885"/>
    </source>
</evidence>
<dbReference type="PROSITE" id="PS50885">
    <property type="entry name" value="HAMP"/>
    <property type="match status" value="1"/>
</dbReference>
<reference evidence="7 8" key="1">
    <citation type="submission" date="2016-10" db="EMBL/GenBank/DDBJ databases">
        <authorList>
            <person name="de Groot N.N."/>
        </authorList>
    </citation>
    <scope>NUCLEOTIDE SEQUENCE [LARGE SCALE GENOMIC DNA]</scope>
    <source>
        <strain evidence="7 8">DSM 19981</strain>
    </source>
</reference>
<proteinExistence type="inferred from homology"/>
<evidence type="ECO:0000256" key="1">
    <source>
        <dbReference type="ARBA" id="ARBA00023224"/>
    </source>
</evidence>
<dbReference type="STRING" id="1123062.SAMN02745775_10485"/>
<keyword evidence="8" id="KW-1185">Reference proteome</keyword>
<dbReference type="Pfam" id="PF00672">
    <property type="entry name" value="HAMP"/>
    <property type="match status" value="1"/>
</dbReference>
<feature type="domain" description="HAMP" evidence="6">
    <location>
        <begin position="358"/>
        <end position="411"/>
    </location>
</feature>
<gene>
    <name evidence="7" type="ORF">SAMN02745775_10485</name>
</gene>
<dbReference type="EMBL" id="FOSQ01000004">
    <property type="protein sequence ID" value="SFK58813.1"/>
    <property type="molecule type" value="Genomic_DNA"/>
</dbReference>
<sequence length="707" mass="73542">MPRSRHAAPMALSIRAALLGVMALLSLLAVSLAGLHAVNAWTVLREAEEAQAADRAANRFAAGLHELLLERLFAGNAVQAPAPMPAELRQRMERHRQAARDALRAEGLPGAETLPGGATLLENFRTALREAEGLRQQVDQALSLPRDQRQAAIMQGYVPGMSRLLEASTRLWAAYTHDAAGRDPVLARLASLKEIGWRMREASGFELGVVGAAISGERALEPGQQTSIAAMRSRIDALWLQVENLAPAADPATHPALRAAATAARQQYFEGFRRRVDEAVRRGAEAPGGRYGMTGREWIEGGNPLVGTLLQVRDAAGTASEDHMEAVVAAKRAALAFAGVAALMVLLVAAGAAWIVLRRVTAPLAELAAATERLGAGELDTRIPGLDRRDEVGAVARALGSLRDWSRRAKELEEAAAADRVAREARHQAIERETGSFGGATAGILARLGESAAELRQAADVMATGVASAGQAATATAEGAERNAANLSSVAAATEELTASIGEISRQVASAAGMAREADERARSTNGTVLTLADAASQIGDVVRLIGEIAGQTNLLALNATIEAARAGDAGKGFAVVASEVKTLAGQTAKATEQITAQIGAIQSATDLAVSAIREVGGSIAKVSEVATAIAAAVEEQGAATREIAGSVQVVARQNDEATRMMQQVQAAVRWTEAQAQAVLATGDGVSAASSELRGQVDHFLAAVRAA</sequence>
<dbReference type="PANTHER" id="PTHR32089">
    <property type="entry name" value="METHYL-ACCEPTING CHEMOTAXIS PROTEIN MCPB"/>
    <property type="match status" value="1"/>
</dbReference>
<dbReference type="RefSeq" id="WP_175533901.1">
    <property type="nucleotide sequence ID" value="NZ_FOSQ01000004.1"/>
</dbReference>
<feature type="domain" description="Methyl-accepting transducer" evidence="5">
    <location>
        <begin position="451"/>
        <end position="673"/>
    </location>
</feature>
<evidence type="ECO:0000259" key="5">
    <source>
        <dbReference type="PROSITE" id="PS50111"/>
    </source>
</evidence>
<dbReference type="SMART" id="SM00283">
    <property type="entry name" value="MA"/>
    <property type="match status" value="1"/>
</dbReference>
<keyword evidence="4" id="KW-1133">Transmembrane helix</keyword>
<dbReference type="Proteomes" id="UP000199473">
    <property type="component" value="Unassembled WGS sequence"/>
</dbReference>
<dbReference type="GO" id="GO:0007165">
    <property type="term" value="P:signal transduction"/>
    <property type="evidence" value="ECO:0007669"/>
    <property type="project" value="UniProtKB-KW"/>
</dbReference>
<evidence type="ECO:0000256" key="3">
    <source>
        <dbReference type="PROSITE-ProRule" id="PRU00284"/>
    </source>
</evidence>
<feature type="transmembrane region" description="Helical" evidence="4">
    <location>
        <begin position="333"/>
        <end position="357"/>
    </location>
</feature>
<organism evidence="7 8">
    <name type="scientific">Falsiroseomonas stagni DSM 19981</name>
    <dbReference type="NCBI Taxonomy" id="1123062"/>
    <lineage>
        <taxon>Bacteria</taxon>
        <taxon>Pseudomonadati</taxon>
        <taxon>Pseudomonadota</taxon>
        <taxon>Alphaproteobacteria</taxon>
        <taxon>Acetobacterales</taxon>
        <taxon>Roseomonadaceae</taxon>
        <taxon>Falsiroseomonas</taxon>
    </lineage>
</organism>
<dbReference type="GO" id="GO:0016020">
    <property type="term" value="C:membrane"/>
    <property type="evidence" value="ECO:0007669"/>
    <property type="project" value="InterPro"/>
</dbReference>